<dbReference type="Pfam" id="PF13432">
    <property type="entry name" value="TPR_16"/>
    <property type="match status" value="1"/>
</dbReference>
<dbReference type="Proteomes" id="UP000009173">
    <property type="component" value="Chromosome"/>
</dbReference>
<feature type="signal peptide" evidence="2">
    <location>
        <begin position="1"/>
        <end position="22"/>
    </location>
</feature>
<dbReference type="InterPro" id="IPR014162">
    <property type="entry name" value="CpoB_C"/>
</dbReference>
<evidence type="ECO:0000313" key="3">
    <source>
        <dbReference type="EMBL" id="ABM28178.1"/>
    </source>
</evidence>
<feature type="region of interest" description="Disordered" evidence="1">
    <location>
        <begin position="94"/>
        <end position="123"/>
    </location>
</feature>
<proteinExistence type="inferred from homology"/>
<dbReference type="GO" id="GO:0051301">
    <property type="term" value="P:cell division"/>
    <property type="evidence" value="ECO:0007669"/>
    <property type="project" value="InterPro"/>
</dbReference>
<dbReference type="RefSeq" id="WP_011792104.1">
    <property type="nucleotide sequence ID" value="NC_008751.1"/>
</dbReference>
<name>A0A0H3A7N1_NITV4</name>
<dbReference type="InterPro" id="IPR019734">
    <property type="entry name" value="TPR_rpt"/>
</dbReference>
<dbReference type="NCBIfam" id="TIGR02795">
    <property type="entry name" value="tol_pal_ybgF"/>
    <property type="match status" value="1"/>
</dbReference>
<organism evidence="3 4">
    <name type="scientific">Nitratidesulfovibrio vulgaris (strain DP4)</name>
    <name type="common">Desulfovibrio vulgaris</name>
    <dbReference type="NCBI Taxonomy" id="391774"/>
    <lineage>
        <taxon>Bacteria</taxon>
        <taxon>Pseudomonadati</taxon>
        <taxon>Thermodesulfobacteriota</taxon>
        <taxon>Desulfovibrionia</taxon>
        <taxon>Desulfovibrionales</taxon>
        <taxon>Desulfovibrionaceae</taxon>
        <taxon>Nitratidesulfovibrio</taxon>
    </lineage>
</organism>
<dbReference type="HOGENOM" id="CLU_044315_2_0_7"/>
<dbReference type="Gene3D" id="1.25.40.10">
    <property type="entry name" value="Tetratricopeptide repeat domain"/>
    <property type="match status" value="1"/>
</dbReference>
<dbReference type="AlphaFoldDB" id="A0A0H3A7N1"/>
<gene>
    <name evidence="3" type="ordered locus">Dvul_1158</name>
</gene>
<dbReference type="PROSITE" id="PS51257">
    <property type="entry name" value="PROKAR_LIPOPROTEIN"/>
    <property type="match status" value="1"/>
</dbReference>
<dbReference type="HAMAP" id="MF_02066">
    <property type="entry name" value="CpoB"/>
    <property type="match status" value="1"/>
</dbReference>
<accession>A0A0H3A7N1</accession>
<dbReference type="SUPFAM" id="SSF48452">
    <property type="entry name" value="TPR-like"/>
    <property type="match status" value="1"/>
</dbReference>
<sequence precursor="true">MTQGRYVGALGLLLVCACAGCAGQSATDVRLRGLEERTAALERSVAVRDAQVTSLDERTSATDATVDDLRERVGRLEAEGRAAVVSEREAAGTMGGRKVYPATSRPSSKASSTKPVARAVSATRPAAKPVATAAGGASAAYKEALALLERGRPEEARQRFDAFIEAYPSDALQPNAHYWRGEALYAQRRYADAIIDFKDVVASYPKHQKASDSLLKAGMAYQRLNDEENARLQFKALQEQYPATPAAVLARKRGMLP</sequence>
<keyword evidence="2" id="KW-0732">Signal</keyword>
<dbReference type="InterPro" id="IPR034706">
    <property type="entry name" value="CpoB"/>
</dbReference>
<feature type="compositionally biased region" description="Polar residues" evidence="1">
    <location>
        <begin position="104"/>
        <end position="114"/>
    </location>
</feature>
<dbReference type="EMBL" id="CP000527">
    <property type="protein sequence ID" value="ABM28178.1"/>
    <property type="molecule type" value="Genomic_DNA"/>
</dbReference>
<dbReference type="KEGG" id="dvl:Dvul_1158"/>
<evidence type="ECO:0000313" key="4">
    <source>
        <dbReference type="Proteomes" id="UP000009173"/>
    </source>
</evidence>
<protein>
    <submittedName>
        <fullName evidence="3">Tetratricopeptide TPR_2 repeat protein</fullName>
    </submittedName>
</protein>
<evidence type="ECO:0000256" key="2">
    <source>
        <dbReference type="SAM" id="SignalP"/>
    </source>
</evidence>
<dbReference type="InterPro" id="IPR011990">
    <property type="entry name" value="TPR-like_helical_dom_sf"/>
</dbReference>
<dbReference type="SMART" id="SM00028">
    <property type="entry name" value="TPR"/>
    <property type="match status" value="3"/>
</dbReference>
<feature type="chain" id="PRO_5039909773" evidence="2">
    <location>
        <begin position="23"/>
        <end position="257"/>
    </location>
</feature>
<dbReference type="Pfam" id="PF13174">
    <property type="entry name" value="TPR_6"/>
    <property type="match status" value="1"/>
</dbReference>
<reference evidence="4" key="1">
    <citation type="journal article" date="2009" name="Environ. Microbiol.">
        <title>Contribution of mobile genetic elements to Desulfovibrio vulgaris genome plasticity.</title>
        <authorList>
            <person name="Walker C.B."/>
            <person name="Stolyar S."/>
            <person name="Chivian D."/>
            <person name="Pinel N."/>
            <person name="Gabster J.A."/>
            <person name="Dehal P.S."/>
            <person name="He Z."/>
            <person name="Yang Z.K."/>
            <person name="Yen H.C."/>
            <person name="Zhou J."/>
            <person name="Wall J.D."/>
            <person name="Hazen T.C."/>
            <person name="Arkin A.P."/>
            <person name="Stahl D.A."/>
        </authorList>
    </citation>
    <scope>NUCLEOTIDE SEQUENCE [LARGE SCALE GENOMIC DNA]</scope>
    <source>
        <strain evidence="4">DP4</strain>
    </source>
</reference>
<evidence type="ECO:0000256" key="1">
    <source>
        <dbReference type="SAM" id="MobiDB-lite"/>
    </source>
</evidence>